<dbReference type="AlphaFoldDB" id="A0A0C2M4V9"/>
<gene>
    <name evidence="3" type="ORF">RF11_07936</name>
</gene>
<dbReference type="Proteomes" id="UP000031668">
    <property type="component" value="Unassembled WGS sequence"/>
</dbReference>
<feature type="compositionally biased region" description="Acidic residues" evidence="2">
    <location>
        <begin position="83"/>
        <end position="102"/>
    </location>
</feature>
<comment type="caution">
    <text evidence="3">The sequence shown here is derived from an EMBL/GenBank/DDBJ whole genome shotgun (WGS) entry which is preliminary data.</text>
</comment>
<dbReference type="EMBL" id="JWZT01005123">
    <property type="protein sequence ID" value="KII62060.1"/>
    <property type="molecule type" value="Genomic_DNA"/>
</dbReference>
<feature type="region of interest" description="Disordered" evidence="2">
    <location>
        <begin position="40"/>
        <end position="102"/>
    </location>
</feature>
<reference evidence="3 4" key="1">
    <citation type="journal article" date="2014" name="Genome Biol. Evol.">
        <title>The genome of the myxosporean Thelohanellus kitauei shows adaptations to nutrient acquisition within its fish host.</title>
        <authorList>
            <person name="Yang Y."/>
            <person name="Xiong J."/>
            <person name="Zhou Z."/>
            <person name="Huo F."/>
            <person name="Miao W."/>
            <person name="Ran C."/>
            <person name="Liu Y."/>
            <person name="Zhang J."/>
            <person name="Feng J."/>
            <person name="Wang M."/>
            <person name="Wang M."/>
            <person name="Wang L."/>
            <person name="Yao B."/>
        </authorList>
    </citation>
    <scope>NUCLEOTIDE SEQUENCE [LARGE SCALE GENOMIC DNA]</scope>
    <source>
        <strain evidence="3">Wuqing</strain>
    </source>
</reference>
<evidence type="ECO:0000256" key="1">
    <source>
        <dbReference type="SAM" id="Coils"/>
    </source>
</evidence>
<evidence type="ECO:0000256" key="2">
    <source>
        <dbReference type="SAM" id="MobiDB-lite"/>
    </source>
</evidence>
<keyword evidence="1" id="KW-0175">Coiled coil</keyword>
<feature type="coiled-coil region" evidence="1">
    <location>
        <begin position="151"/>
        <end position="178"/>
    </location>
</feature>
<proteinExistence type="predicted"/>
<accession>A0A0C2M4V9</accession>
<feature type="compositionally biased region" description="Acidic residues" evidence="2">
    <location>
        <begin position="52"/>
        <end position="62"/>
    </location>
</feature>
<evidence type="ECO:0000313" key="4">
    <source>
        <dbReference type="Proteomes" id="UP000031668"/>
    </source>
</evidence>
<protein>
    <submittedName>
        <fullName evidence="3">Uncharacterized protein</fullName>
    </submittedName>
</protein>
<evidence type="ECO:0000313" key="3">
    <source>
        <dbReference type="EMBL" id="KII62060.1"/>
    </source>
</evidence>
<keyword evidence="4" id="KW-1185">Reference proteome</keyword>
<feature type="compositionally biased region" description="Basic and acidic residues" evidence="2">
    <location>
        <begin position="63"/>
        <end position="82"/>
    </location>
</feature>
<sequence>MISQNLKQKSRNCPCRTTNSSFCAPNHFHRYCMNYHQVRTQESREHDKPVPDDYEVPESDDEEMHKSSTDHDNIEEPINDHPEDGDDLDEPVDQESEELDYEYGEDGQKIYKNNESVHKRTLAEIRQSAHKYDDMHRDFMSKLENPTNAKIQELETLIADNNAKVKSIQSELSQLIRNLQYC</sequence>
<name>A0A0C2M4V9_THEKT</name>
<organism evidence="3 4">
    <name type="scientific">Thelohanellus kitauei</name>
    <name type="common">Myxosporean</name>
    <dbReference type="NCBI Taxonomy" id="669202"/>
    <lineage>
        <taxon>Eukaryota</taxon>
        <taxon>Metazoa</taxon>
        <taxon>Cnidaria</taxon>
        <taxon>Myxozoa</taxon>
        <taxon>Myxosporea</taxon>
        <taxon>Bivalvulida</taxon>
        <taxon>Platysporina</taxon>
        <taxon>Myxobolidae</taxon>
        <taxon>Thelohanellus</taxon>
    </lineage>
</organism>
<feature type="compositionally biased region" description="Basic and acidic residues" evidence="2">
    <location>
        <begin position="40"/>
        <end position="51"/>
    </location>
</feature>